<name>A0A0P1AZ52_PLAHL</name>
<keyword evidence="8" id="KW-1185">Reference proteome</keyword>
<dbReference type="InterPro" id="IPR058249">
    <property type="entry name" value="Pch2_C"/>
</dbReference>
<proteinExistence type="inferred from homology"/>
<dbReference type="InterPro" id="IPR003593">
    <property type="entry name" value="AAA+_ATPase"/>
</dbReference>
<dbReference type="GO" id="GO:0005634">
    <property type="term" value="C:nucleus"/>
    <property type="evidence" value="ECO:0007669"/>
    <property type="project" value="TreeGrafter"/>
</dbReference>
<evidence type="ECO:0000256" key="5">
    <source>
        <dbReference type="RuleBase" id="RU003651"/>
    </source>
</evidence>
<organism evidence="7 8">
    <name type="scientific">Plasmopara halstedii</name>
    <name type="common">Downy mildew of sunflower</name>
    <dbReference type="NCBI Taxonomy" id="4781"/>
    <lineage>
        <taxon>Eukaryota</taxon>
        <taxon>Sar</taxon>
        <taxon>Stramenopiles</taxon>
        <taxon>Oomycota</taxon>
        <taxon>Peronosporomycetes</taxon>
        <taxon>Peronosporales</taxon>
        <taxon>Peronosporaceae</taxon>
        <taxon>Plasmopara</taxon>
    </lineage>
</organism>
<dbReference type="PANTHER" id="PTHR45991">
    <property type="entry name" value="PACHYTENE CHECKPOINT PROTEIN 2"/>
    <property type="match status" value="1"/>
</dbReference>
<reference evidence="8" key="1">
    <citation type="submission" date="2014-09" db="EMBL/GenBank/DDBJ databases">
        <authorList>
            <person name="Sharma Rahul"/>
            <person name="Thines Marco"/>
        </authorList>
    </citation>
    <scope>NUCLEOTIDE SEQUENCE [LARGE SCALE GENOMIC DNA]</scope>
</reference>
<dbReference type="STRING" id="4781.A0A0P1AZ52"/>
<dbReference type="Gene3D" id="3.40.50.300">
    <property type="entry name" value="P-loop containing nucleotide triphosphate hydrolases"/>
    <property type="match status" value="1"/>
</dbReference>
<feature type="domain" description="AAA+ ATPase" evidence="6">
    <location>
        <begin position="154"/>
        <end position="306"/>
    </location>
</feature>
<dbReference type="AlphaFoldDB" id="A0A0P1AZ52"/>
<dbReference type="PROSITE" id="PS00674">
    <property type="entry name" value="AAA"/>
    <property type="match status" value="1"/>
</dbReference>
<dbReference type="Proteomes" id="UP000054928">
    <property type="component" value="Unassembled WGS sequence"/>
</dbReference>
<dbReference type="InterPro" id="IPR027417">
    <property type="entry name" value="P-loop_NTPase"/>
</dbReference>
<dbReference type="OMA" id="NVCDSVQ"/>
<evidence type="ECO:0000259" key="6">
    <source>
        <dbReference type="SMART" id="SM00382"/>
    </source>
</evidence>
<evidence type="ECO:0000313" key="7">
    <source>
        <dbReference type="EMBL" id="CEG47385.1"/>
    </source>
</evidence>
<dbReference type="CDD" id="cd19508">
    <property type="entry name" value="RecA-like_Pch2-like"/>
    <property type="match status" value="1"/>
</dbReference>
<dbReference type="Pfam" id="PF00004">
    <property type="entry name" value="AAA"/>
    <property type="match status" value="1"/>
</dbReference>
<dbReference type="InterPro" id="IPR001270">
    <property type="entry name" value="ClpA/B"/>
</dbReference>
<evidence type="ECO:0000256" key="3">
    <source>
        <dbReference type="ARBA" id="ARBA00022840"/>
    </source>
</evidence>
<protein>
    <submittedName>
        <fullName evidence="7">Thyroid receptor-interacting protein 13</fullName>
    </submittedName>
</protein>
<dbReference type="Pfam" id="PF23242">
    <property type="entry name" value="AAA_lid_TRIP13_C"/>
    <property type="match status" value="1"/>
</dbReference>
<dbReference type="PANTHER" id="PTHR45991:SF1">
    <property type="entry name" value="PACHYTENE CHECKPOINT PROTEIN 2 HOMOLOG"/>
    <property type="match status" value="1"/>
</dbReference>
<dbReference type="GO" id="GO:0005524">
    <property type="term" value="F:ATP binding"/>
    <property type="evidence" value="ECO:0007669"/>
    <property type="project" value="UniProtKB-KW"/>
</dbReference>
<evidence type="ECO:0000313" key="8">
    <source>
        <dbReference type="Proteomes" id="UP000054928"/>
    </source>
</evidence>
<dbReference type="Pfam" id="PF23563">
    <property type="entry name" value="TRIP13_N"/>
    <property type="match status" value="1"/>
</dbReference>
<dbReference type="GO" id="GO:0005694">
    <property type="term" value="C:chromosome"/>
    <property type="evidence" value="ECO:0007669"/>
    <property type="project" value="TreeGrafter"/>
</dbReference>
<accession>A0A0P1AZ52</accession>
<dbReference type="OrthoDB" id="10042665at2759"/>
<dbReference type="EMBL" id="CCYD01002532">
    <property type="protein sequence ID" value="CEG47385.1"/>
    <property type="molecule type" value="Genomic_DNA"/>
</dbReference>
<dbReference type="GO" id="GO:0051598">
    <property type="term" value="P:meiotic recombination checkpoint signaling"/>
    <property type="evidence" value="ECO:0007669"/>
    <property type="project" value="TreeGrafter"/>
</dbReference>
<dbReference type="SMART" id="SM00382">
    <property type="entry name" value="AAA"/>
    <property type="match status" value="1"/>
</dbReference>
<evidence type="ECO:0000256" key="4">
    <source>
        <dbReference type="ARBA" id="ARBA00023254"/>
    </source>
</evidence>
<keyword evidence="4" id="KW-0469">Meiosis</keyword>
<evidence type="ECO:0000256" key="1">
    <source>
        <dbReference type="ARBA" id="ARBA00007271"/>
    </source>
</evidence>
<dbReference type="GO" id="GO:0007131">
    <property type="term" value="P:reciprocal meiotic recombination"/>
    <property type="evidence" value="ECO:0007669"/>
    <property type="project" value="TreeGrafter"/>
</dbReference>
<comment type="similarity">
    <text evidence="1">Belongs to the AAA ATPase family. PCH2 subfamily.</text>
</comment>
<dbReference type="FunFam" id="3.40.50.300:FF:000680">
    <property type="entry name" value="pachytene checkpoint protein 2 homolog"/>
    <property type="match status" value="1"/>
</dbReference>
<sequence>MEFGHVHVEVCVKQESVADYKQLSTAVAEYLGASCSLFSIGSVSLPLGSPLTAHVKRIIVTELEGEEASGSGILRAKAHLYVHVYKLCDEVPAEETMDNEDVATCQQTILPAANYDGLWESLIFDTPVKKNILDYAMTAMLFSDHKVNSHIISWNRVVLLHGPPGTGKTSLCKALAQKLSIRLSSRYPNAVLLEVNAHSLFSKWFSESGKLVMKLFCQIQELVEDDEALICVLIDEVESLAAARKSAASGSDPSDAIRVVNALLTQLDSLKRHSNVLILTTSNITEAIDVAFIDRADIKQFIGLPTCHARYEILRSCIHELQRVNLLLPSSQSLMSFEELTRKTASRKGLMNEKTSLAEEAEDNNEDFVLSLNLMQTADSAEGFSGRALRKLPFQAHASFVQTQMVSVSEFTRYLSLTIQSEKMQKQQL</sequence>
<dbReference type="InterPro" id="IPR003960">
    <property type="entry name" value="ATPase_AAA_CS"/>
</dbReference>
<dbReference type="SUPFAM" id="SSF52540">
    <property type="entry name" value="P-loop containing nucleoside triphosphate hydrolases"/>
    <property type="match status" value="1"/>
</dbReference>
<dbReference type="RefSeq" id="XP_024583754.1">
    <property type="nucleotide sequence ID" value="XM_024718347.1"/>
</dbReference>
<dbReference type="PRINTS" id="PR00300">
    <property type="entry name" value="CLPPROTEASEA"/>
</dbReference>
<dbReference type="InterPro" id="IPR044539">
    <property type="entry name" value="Pch2-like"/>
</dbReference>
<dbReference type="InterPro" id="IPR003959">
    <property type="entry name" value="ATPase_AAA_core"/>
</dbReference>
<dbReference type="GO" id="GO:0016887">
    <property type="term" value="F:ATP hydrolysis activity"/>
    <property type="evidence" value="ECO:0007669"/>
    <property type="project" value="InterPro"/>
</dbReference>
<keyword evidence="2 5" id="KW-0547">Nucleotide-binding</keyword>
<dbReference type="GeneID" id="36399319"/>
<keyword evidence="3 5" id="KW-0067">ATP-binding</keyword>
<evidence type="ECO:0000256" key="2">
    <source>
        <dbReference type="ARBA" id="ARBA00022741"/>
    </source>
</evidence>
<keyword evidence="7" id="KW-0675">Receptor</keyword>